<feature type="compositionally biased region" description="Polar residues" evidence="1">
    <location>
        <begin position="37"/>
        <end position="48"/>
    </location>
</feature>
<keyword evidence="3" id="KW-1185">Reference proteome</keyword>
<name>A0A368G5T4_ANCCA</name>
<sequence length="84" mass="9203">MPCLIDNYPRSNFQPTRSLHGSTPNLAEAGTEAAQKKTPSANNTGSRTTRYDRESLLNMRSTAGEVDVDEVRARVTAVAPEILR</sequence>
<comment type="caution">
    <text evidence="2">The sequence shown here is derived from an EMBL/GenBank/DDBJ whole genome shotgun (WGS) entry which is preliminary data.</text>
</comment>
<protein>
    <submittedName>
        <fullName evidence="2">Uncharacterized protein</fullName>
    </submittedName>
</protein>
<gene>
    <name evidence="2" type="ORF">ANCCAN_14305</name>
</gene>
<dbReference type="Proteomes" id="UP000252519">
    <property type="component" value="Unassembled WGS sequence"/>
</dbReference>
<dbReference type="AlphaFoldDB" id="A0A368G5T4"/>
<evidence type="ECO:0000313" key="2">
    <source>
        <dbReference type="EMBL" id="RCN39783.1"/>
    </source>
</evidence>
<dbReference type="STRING" id="29170.A0A368G5T4"/>
<reference evidence="2 3" key="1">
    <citation type="submission" date="2014-10" db="EMBL/GenBank/DDBJ databases">
        <title>Draft genome of the hookworm Ancylostoma caninum.</title>
        <authorList>
            <person name="Mitreva M."/>
        </authorList>
    </citation>
    <scope>NUCLEOTIDE SEQUENCE [LARGE SCALE GENOMIC DNA]</scope>
    <source>
        <strain evidence="2 3">Baltimore</strain>
    </source>
</reference>
<evidence type="ECO:0000256" key="1">
    <source>
        <dbReference type="SAM" id="MobiDB-lite"/>
    </source>
</evidence>
<organism evidence="2 3">
    <name type="scientific">Ancylostoma caninum</name>
    <name type="common">Dog hookworm</name>
    <dbReference type="NCBI Taxonomy" id="29170"/>
    <lineage>
        <taxon>Eukaryota</taxon>
        <taxon>Metazoa</taxon>
        <taxon>Ecdysozoa</taxon>
        <taxon>Nematoda</taxon>
        <taxon>Chromadorea</taxon>
        <taxon>Rhabditida</taxon>
        <taxon>Rhabditina</taxon>
        <taxon>Rhabditomorpha</taxon>
        <taxon>Strongyloidea</taxon>
        <taxon>Ancylostomatidae</taxon>
        <taxon>Ancylostomatinae</taxon>
        <taxon>Ancylostoma</taxon>
    </lineage>
</organism>
<feature type="region of interest" description="Disordered" evidence="1">
    <location>
        <begin position="1"/>
        <end position="51"/>
    </location>
</feature>
<feature type="compositionally biased region" description="Polar residues" evidence="1">
    <location>
        <begin position="9"/>
        <end position="25"/>
    </location>
</feature>
<dbReference type="EMBL" id="JOJR01000321">
    <property type="protein sequence ID" value="RCN39783.1"/>
    <property type="molecule type" value="Genomic_DNA"/>
</dbReference>
<evidence type="ECO:0000313" key="3">
    <source>
        <dbReference type="Proteomes" id="UP000252519"/>
    </source>
</evidence>
<accession>A0A368G5T4</accession>
<proteinExistence type="predicted"/>